<dbReference type="RefSeq" id="WP_390624813.1">
    <property type="nucleotide sequence ID" value="NZ_JACDXW010000002.1"/>
</dbReference>
<feature type="transmembrane region" description="Helical" evidence="7">
    <location>
        <begin position="100"/>
        <end position="120"/>
    </location>
</feature>
<feature type="compositionally biased region" description="Low complexity" evidence="8">
    <location>
        <begin position="10"/>
        <end position="22"/>
    </location>
</feature>
<evidence type="ECO:0000256" key="7">
    <source>
        <dbReference type="RuleBase" id="RU363032"/>
    </source>
</evidence>
<proteinExistence type="inferred from homology"/>
<dbReference type="SUPFAM" id="SSF161098">
    <property type="entry name" value="MetI-like"/>
    <property type="match status" value="1"/>
</dbReference>
<name>A0ABS8CAR9_9BURK</name>
<evidence type="ECO:0000313" key="10">
    <source>
        <dbReference type="EMBL" id="MCB5363135.1"/>
    </source>
</evidence>
<evidence type="ECO:0000256" key="2">
    <source>
        <dbReference type="ARBA" id="ARBA00022448"/>
    </source>
</evidence>
<sequence>MADGISSTISPSAVAGAGPAASVSSKNAPGGLKVYKRHFVTVGCSLLVLVLFLAAWEWLPGWLGMPEFILPRFTTVVQEGIRMWNTGSFMEHFNITAFEVVIGFILGALLGLLVGVVLGLSPTTESVLSPYILALQIAPKVAFAPLFVMWLGYTIYPKILVALLIVFFPIMVNVLSAIRTVDPDMVNLVRTLNASRWQIFRLVEFPSSLPALFSGLRIGATLAVIGVTVGELVGGNKGLGFLLVDAEGQGNTAGVFVAIFGLTVIGIAAYAAVVWIERRCLHYIPKANVTTV</sequence>
<feature type="transmembrane region" description="Helical" evidence="7">
    <location>
        <begin position="159"/>
        <end position="178"/>
    </location>
</feature>
<feature type="transmembrane region" description="Helical" evidence="7">
    <location>
        <begin position="253"/>
        <end position="276"/>
    </location>
</feature>
<dbReference type="PANTHER" id="PTHR30151:SF20">
    <property type="entry name" value="ABC TRANSPORTER PERMEASE PROTEIN HI_0355-RELATED"/>
    <property type="match status" value="1"/>
</dbReference>
<evidence type="ECO:0000259" key="9">
    <source>
        <dbReference type="PROSITE" id="PS50928"/>
    </source>
</evidence>
<feature type="region of interest" description="Disordered" evidence="8">
    <location>
        <begin position="1"/>
        <end position="22"/>
    </location>
</feature>
<feature type="transmembrane region" description="Helical" evidence="7">
    <location>
        <begin position="132"/>
        <end position="153"/>
    </location>
</feature>
<evidence type="ECO:0000256" key="4">
    <source>
        <dbReference type="ARBA" id="ARBA00022692"/>
    </source>
</evidence>
<keyword evidence="2 7" id="KW-0813">Transport</keyword>
<dbReference type="PANTHER" id="PTHR30151">
    <property type="entry name" value="ALKANE SULFONATE ABC TRANSPORTER-RELATED, MEMBRANE SUBUNIT"/>
    <property type="match status" value="1"/>
</dbReference>
<evidence type="ECO:0000256" key="8">
    <source>
        <dbReference type="SAM" id="MobiDB-lite"/>
    </source>
</evidence>
<comment type="subcellular location">
    <subcellularLocation>
        <location evidence="1 7">Cell membrane</location>
        <topology evidence="1 7">Multi-pass membrane protein</topology>
    </subcellularLocation>
</comment>
<evidence type="ECO:0000256" key="6">
    <source>
        <dbReference type="ARBA" id="ARBA00023136"/>
    </source>
</evidence>
<dbReference type="CDD" id="cd06261">
    <property type="entry name" value="TM_PBP2"/>
    <property type="match status" value="1"/>
</dbReference>
<keyword evidence="4 7" id="KW-0812">Transmembrane</keyword>
<evidence type="ECO:0000313" key="11">
    <source>
        <dbReference type="Proteomes" id="UP000776983"/>
    </source>
</evidence>
<feature type="domain" description="ABC transmembrane type-1" evidence="9">
    <location>
        <begin position="93"/>
        <end position="274"/>
    </location>
</feature>
<protein>
    <submittedName>
        <fullName evidence="10">ABC transporter permease</fullName>
    </submittedName>
</protein>
<dbReference type="Gene3D" id="1.10.3720.10">
    <property type="entry name" value="MetI-like"/>
    <property type="match status" value="1"/>
</dbReference>
<dbReference type="InterPro" id="IPR000515">
    <property type="entry name" value="MetI-like"/>
</dbReference>
<keyword evidence="6 7" id="KW-0472">Membrane</keyword>
<dbReference type="InterPro" id="IPR035906">
    <property type="entry name" value="MetI-like_sf"/>
</dbReference>
<comment type="similarity">
    <text evidence="7">Belongs to the binding-protein-dependent transport system permease family.</text>
</comment>
<gene>
    <name evidence="10" type="ORF">H0484_05120</name>
</gene>
<feature type="transmembrane region" description="Helical" evidence="7">
    <location>
        <begin position="39"/>
        <end position="59"/>
    </location>
</feature>
<dbReference type="PROSITE" id="PS50928">
    <property type="entry name" value="ABC_TM1"/>
    <property type="match status" value="1"/>
</dbReference>
<reference evidence="10 11" key="1">
    <citation type="submission" date="2020-07" db="EMBL/GenBank/DDBJ databases">
        <title>Pusillimonas sp. nov., isolated from poultry manure in Taiwan.</title>
        <authorList>
            <person name="Lin S.-Y."/>
            <person name="Tang Y.-S."/>
            <person name="Young C.-C."/>
        </authorList>
    </citation>
    <scope>NUCLEOTIDE SEQUENCE [LARGE SCALE GENOMIC DNA]</scope>
    <source>
        <strain evidence="10 11">CC-YST705</strain>
    </source>
</reference>
<keyword evidence="3" id="KW-1003">Cell membrane</keyword>
<feature type="transmembrane region" description="Helical" evidence="7">
    <location>
        <begin position="211"/>
        <end position="233"/>
    </location>
</feature>
<comment type="caution">
    <text evidence="10">The sequence shown here is derived from an EMBL/GenBank/DDBJ whole genome shotgun (WGS) entry which is preliminary data.</text>
</comment>
<dbReference type="EMBL" id="JACDXW010000002">
    <property type="protein sequence ID" value="MCB5363135.1"/>
    <property type="molecule type" value="Genomic_DNA"/>
</dbReference>
<evidence type="ECO:0000256" key="1">
    <source>
        <dbReference type="ARBA" id="ARBA00004651"/>
    </source>
</evidence>
<evidence type="ECO:0000256" key="5">
    <source>
        <dbReference type="ARBA" id="ARBA00022989"/>
    </source>
</evidence>
<dbReference type="Pfam" id="PF00528">
    <property type="entry name" value="BPD_transp_1"/>
    <property type="match status" value="1"/>
</dbReference>
<keyword evidence="5 7" id="KW-1133">Transmembrane helix</keyword>
<keyword evidence="11" id="KW-1185">Reference proteome</keyword>
<dbReference type="Proteomes" id="UP000776983">
    <property type="component" value="Unassembled WGS sequence"/>
</dbReference>
<accession>A0ABS8CAR9</accession>
<evidence type="ECO:0000256" key="3">
    <source>
        <dbReference type="ARBA" id="ARBA00022475"/>
    </source>
</evidence>
<organism evidence="10 11">
    <name type="scientific">Mesopusillimonas faecipullorum</name>
    <dbReference type="NCBI Taxonomy" id="2755040"/>
    <lineage>
        <taxon>Bacteria</taxon>
        <taxon>Pseudomonadati</taxon>
        <taxon>Pseudomonadota</taxon>
        <taxon>Betaproteobacteria</taxon>
        <taxon>Burkholderiales</taxon>
        <taxon>Alcaligenaceae</taxon>
        <taxon>Mesopusillimonas</taxon>
    </lineage>
</organism>